<feature type="region of interest" description="Disordered" evidence="5">
    <location>
        <begin position="545"/>
        <end position="621"/>
    </location>
</feature>
<evidence type="ECO:0000256" key="1">
    <source>
        <dbReference type="ARBA" id="ARBA00004141"/>
    </source>
</evidence>
<feature type="transmembrane region" description="Helical" evidence="6">
    <location>
        <begin position="305"/>
        <end position="326"/>
    </location>
</feature>
<dbReference type="InterPro" id="IPR003020">
    <property type="entry name" value="HCO3_transpt_euk"/>
</dbReference>
<accession>A0A7S0CUM3</accession>
<keyword evidence="2 6" id="KW-0812">Transmembrane</keyword>
<evidence type="ECO:0000256" key="5">
    <source>
        <dbReference type="SAM" id="MobiDB-lite"/>
    </source>
</evidence>
<evidence type="ECO:0000256" key="2">
    <source>
        <dbReference type="ARBA" id="ARBA00022692"/>
    </source>
</evidence>
<dbReference type="GO" id="GO:0050801">
    <property type="term" value="P:monoatomic ion homeostasis"/>
    <property type="evidence" value="ECO:0007669"/>
    <property type="project" value="TreeGrafter"/>
</dbReference>
<feature type="compositionally biased region" description="Basic and acidic residues" evidence="5">
    <location>
        <begin position="603"/>
        <end position="615"/>
    </location>
</feature>
<dbReference type="AlphaFoldDB" id="A0A7S0CUM3"/>
<proteinExistence type="predicted"/>
<evidence type="ECO:0000256" key="4">
    <source>
        <dbReference type="ARBA" id="ARBA00023136"/>
    </source>
</evidence>
<comment type="subcellular location">
    <subcellularLocation>
        <location evidence="1">Membrane</location>
        <topology evidence="1">Multi-pass membrane protein</topology>
    </subcellularLocation>
</comment>
<feature type="transmembrane region" description="Helical" evidence="6">
    <location>
        <begin position="216"/>
        <end position="234"/>
    </location>
</feature>
<keyword evidence="3 6" id="KW-1133">Transmembrane helix</keyword>
<dbReference type="GO" id="GO:0006820">
    <property type="term" value="P:monoatomic anion transport"/>
    <property type="evidence" value="ECO:0007669"/>
    <property type="project" value="InterPro"/>
</dbReference>
<feature type="transmembrane region" description="Helical" evidence="6">
    <location>
        <begin position="130"/>
        <end position="152"/>
    </location>
</feature>
<name>A0A7S0CUM3_9EUKA</name>
<dbReference type="PANTHER" id="PTHR11453:SF82">
    <property type="entry name" value="BORON TRANSPORTER 1"/>
    <property type="match status" value="1"/>
</dbReference>
<gene>
    <name evidence="8" type="ORF">LAMO00422_LOCUS3184</name>
</gene>
<keyword evidence="4 6" id="KW-0472">Membrane</keyword>
<evidence type="ECO:0000313" key="8">
    <source>
        <dbReference type="EMBL" id="CAD8434681.1"/>
    </source>
</evidence>
<dbReference type="InterPro" id="IPR011531">
    <property type="entry name" value="HCO3_transpt-like_TM_dom"/>
</dbReference>
<dbReference type="GO" id="GO:0005886">
    <property type="term" value="C:plasma membrane"/>
    <property type="evidence" value="ECO:0007669"/>
    <property type="project" value="TreeGrafter"/>
</dbReference>
<feature type="domain" description="Bicarbonate transporter-like transmembrane" evidence="7">
    <location>
        <begin position="214"/>
        <end position="539"/>
    </location>
</feature>
<feature type="transmembrane region" description="Helical" evidence="6">
    <location>
        <begin position="104"/>
        <end position="123"/>
    </location>
</feature>
<evidence type="ECO:0000259" key="7">
    <source>
        <dbReference type="Pfam" id="PF00955"/>
    </source>
</evidence>
<evidence type="ECO:0000256" key="6">
    <source>
        <dbReference type="SAM" id="Phobius"/>
    </source>
</evidence>
<dbReference type="GO" id="GO:0005452">
    <property type="term" value="F:solute:inorganic anion antiporter activity"/>
    <property type="evidence" value="ECO:0007669"/>
    <property type="project" value="InterPro"/>
</dbReference>
<feature type="transmembrane region" description="Helical" evidence="6">
    <location>
        <begin position="185"/>
        <end position="204"/>
    </location>
</feature>
<dbReference type="EMBL" id="HBEM01004538">
    <property type="protein sequence ID" value="CAD8434681.1"/>
    <property type="molecule type" value="Transcribed_RNA"/>
</dbReference>
<evidence type="ECO:0000256" key="3">
    <source>
        <dbReference type="ARBA" id="ARBA00022989"/>
    </source>
</evidence>
<organism evidence="8">
    <name type="scientific">Amorphochlora amoebiformis</name>
    <dbReference type="NCBI Taxonomy" id="1561963"/>
    <lineage>
        <taxon>Eukaryota</taxon>
        <taxon>Sar</taxon>
        <taxon>Rhizaria</taxon>
        <taxon>Cercozoa</taxon>
        <taxon>Chlorarachniophyceae</taxon>
        <taxon>Amorphochlora</taxon>
    </lineage>
</organism>
<feature type="transmembrane region" description="Helical" evidence="6">
    <location>
        <begin position="70"/>
        <end position="92"/>
    </location>
</feature>
<protein>
    <recommendedName>
        <fullName evidence="7">Bicarbonate transporter-like transmembrane domain-containing protein</fullName>
    </recommendedName>
</protein>
<dbReference type="PANTHER" id="PTHR11453">
    <property type="entry name" value="ANION EXCHANGE PROTEIN"/>
    <property type="match status" value="1"/>
</dbReference>
<reference evidence="8" key="1">
    <citation type="submission" date="2021-01" db="EMBL/GenBank/DDBJ databases">
        <authorList>
            <person name="Corre E."/>
            <person name="Pelletier E."/>
            <person name="Niang G."/>
            <person name="Scheremetjew M."/>
            <person name="Finn R."/>
            <person name="Kale V."/>
            <person name="Holt S."/>
            <person name="Cochrane G."/>
            <person name="Meng A."/>
            <person name="Brown T."/>
            <person name="Cohen L."/>
        </authorList>
    </citation>
    <scope>NUCLEOTIDE SEQUENCE</scope>
    <source>
        <strain evidence="8">CCMP2058</strain>
    </source>
</reference>
<feature type="transmembrane region" description="Helical" evidence="6">
    <location>
        <begin position="158"/>
        <end position="178"/>
    </location>
</feature>
<feature type="compositionally biased region" description="Basic and acidic residues" evidence="5">
    <location>
        <begin position="545"/>
        <end position="576"/>
    </location>
</feature>
<dbReference type="Gene3D" id="1.10.287.570">
    <property type="entry name" value="Helical hairpin bin"/>
    <property type="match status" value="1"/>
</dbReference>
<sequence>MTAKKADIERGTRREMKGAEEDTVEVEAFDFDVTLGGIMSRGFCDGIIKDIQRRLPHYLNDWTDIFHLKVLAAIFFMFFTSLAPAITFSVLLKSTTQVDGEAQIGTVEVILSTTIAGGIFSVFAGQPMCILGVTGPVSIFTIAVFNISQSLGINFLPFYAWTQIWSAIMHILLAVFNLCELISWVTRYSCETFGVLIGIIYLFTGLEGVGKGFEKTLDVALFQFILAFGAAYMAWQLSSARSWVIGSRGARELIADYGATISVIFFSAVPYMSSESRAVSLETLDVPSTFQPTSGRNWFVDLSDISPGAAFGAIIPGFILTVLFFFDHNVSSLLCQSSDLNLKKGSAYHWDFFIVGIIVLITGLLGIPPTNGLIPQAPLHSQSLARKAFFDINGKRVEKVVHVHEQRITNFMQALLIGIMLSEPFLYILSLVPNATLDGLFLYMGASSFPGNQFAERLFLIVTETDLRTSSNTYLENVPWPTLRNFTLVQALACAFIFGITLTPAAMVFPLLIASLVLLRKQVFPRYLTTRELLALDTSLHKCAPDSDKDSTDGKEMSDTKETMNMKSDTSADERAHRKQKQLMIRKSSLGGVEMREISVQPEEVKSDSGTKGDQMKIVQL</sequence>
<feature type="transmembrane region" description="Helical" evidence="6">
    <location>
        <begin position="347"/>
        <end position="367"/>
    </location>
</feature>
<dbReference type="Pfam" id="PF00955">
    <property type="entry name" value="HCO3_cotransp"/>
    <property type="match status" value="1"/>
</dbReference>
<feature type="transmembrane region" description="Helical" evidence="6">
    <location>
        <begin position="488"/>
        <end position="519"/>
    </location>
</feature>